<dbReference type="EMBL" id="VORW01000004">
    <property type="protein sequence ID" value="TXE12379.1"/>
    <property type="molecule type" value="Genomic_DNA"/>
</dbReference>
<dbReference type="PROSITE" id="PS51257">
    <property type="entry name" value="PROKAR_LIPOPROTEIN"/>
    <property type="match status" value="1"/>
</dbReference>
<reference evidence="1 2" key="1">
    <citation type="submission" date="2019-08" db="EMBL/GenBank/DDBJ databases">
        <title>Genomes sequence of Algoriphagus aquimarinus ACAM450.</title>
        <authorList>
            <person name="Bowman J.P."/>
        </authorList>
    </citation>
    <scope>NUCLEOTIDE SEQUENCE [LARGE SCALE GENOMIC DNA]</scope>
    <source>
        <strain evidence="1 2">ACAM 450</strain>
    </source>
</reference>
<evidence type="ECO:0008006" key="3">
    <source>
        <dbReference type="Google" id="ProtNLM"/>
    </source>
</evidence>
<gene>
    <name evidence="1" type="ORF">ESV85_10130</name>
</gene>
<dbReference type="Proteomes" id="UP000321935">
    <property type="component" value="Unassembled WGS sequence"/>
</dbReference>
<protein>
    <recommendedName>
        <fullName evidence="3">Carboxypeptidase regulatory-like domain-containing protein</fullName>
    </recommendedName>
</protein>
<proteinExistence type="predicted"/>
<evidence type="ECO:0000313" key="2">
    <source>
        <dbReference type="Proteomes" id="UP000321935"/>
    </source>
</evidence>
<dbReference type="Gene3D" id="2.60.40.1120">
    <property type="entry name" value="Carboxypeptidase-like, regulatory domain"/>
    <property type="match status" value="1"/>
</dbReference>
<dbReference type="RefSeq" id="WP_146917142.1">
    <property type="nucleotide sequence ID" value="NZ_VORW01000004.1"/>
</dbReference>
<sequence length="120" mass="13652">MRHVILVIALIVCSCDYALEQKVLVLDRKSDKPIENAKIDIQGYNCMTDSTGFCEIQEITGLLSDRTILVTKEGFSTFEIHIIRESNEWQYSQKVDSTFKPVNNFGIKSDTLIVYLEGSK</sequence>
<organism evidence="1 2">
    <name type="scientific">Algoriphagus aquimarinus</name>
    <dbReference type="NCBI Taxonomy" id="237018"/>
    <lineage>
        <taxon>Bacteria</taxon>
        <taxon>Pseudomonadati</taxon>
        <taxon>Bacteroidota</taxon>
        <taxon>Cytophagia</taxon>
        <taxon>Cytophagales</taxon>
        <taxon>Cyclobacteriaceae</taxon>
        <taxon>Algoriphagus</taxon>
    </lineage>
</organism>
<dbReference type="OrthoDB" id="1360980at2"/>
<evidence type="ECO:0000313" key="1">
    <source>
        <dbReference type="EMBL" id="TXE12379.1"/>
    </source>
</evidence>
<name>A0A5C7AXT0_9BACT</name>
<accession>A0A5C7AXT0</accession>
<comment type="caution">
    <text evidence="1">The sequence shown here is derived from an EMBL/GenBank/DDBJ whole genome shotgun (WGS) entry which is preliminary data.</text>
</comment>
<dbReference type="AlphaFoldDB" id="A0A5C7AXT0"/>